<dbReference type="PROSITE" id="PS50043">
    <property type="entry name" value="HTH_LUXR_2"/>
    <property type="match status" value="1"/>
</dbReference>
<evidence type="ECO:0000256" key="2">
    <source>
        <dbReference type="ARBA" id="ARBA00023125"/>
    </source>
</evidence>
<dbReference type="SMART" id="SM00421">
    <property type="entry name" value="HTH_LUXR"/>
    <property type="match status" value="1"/>
</dbReference>
<sequence length="212" mass="23620">MTPNRLAIIEDEPVIRENLRLYLEAEGAFKIVCSAPSVEDFLSEIKILKPEQMPDALLLDIQLPGMSGLNGIPWIKGVLPKVDIVMLTTFEDTASIFRALRMGATSYLSKQTSLANIAEALKVVQRGGSYMSPSIARKVVEHFSPAQSPIHQLTPRQHQIVQGILDGLSYQDIANQLFISLDTVRSHIKKIYSTLEVSSKTELIHKTMKHNL</sequence>
<dbReference type="RefSeq" id="WP_147169463.1">
    <property type="nucleotide sequence ID" value="NZ_VOOR01000074.1"/>
</dbReference>
<accession>A0A5C6RGG9</accession>
<comment type="caution">
    <text evidence="6">The sequence shown here is derived from an EMBL/GenBank/DDBJ whole genome shotgun (WGS) entry which is preliminary data.</text>
</comment>
<dbReference type="InterPro" id="IPR001789">
    <property type="entry name" value="Sig_transdc_resp-reg_receiver"/>
</dbReference>
<dbReference type="PANTHER" id="PTHR43214:SF43">
    <property type="entry name" value="TWO-COMPONENT RESPONSE REGULATOR"/>
    <property type="match status" value="1"/>
</dbReference>
<keyword evidence="1 3" id="KW-0597">Phosphoprotein</keyword>
<evidence type="ECO:0000313" key="6">
    <source>
        <dbReference type="EMBL" id="TXB60597.1"/>
    </source>
</evidence>
<protein>
    <submittedName>
        <fullName evidence="6">Response regulator transcription factor</fullName>
    </submittedName>
</protein>
<keyword evidence="7" id="KW-1185">Reference proteome</keyword>
<feature type="modified residue" description="4-aspartylphosphate" evidence="3">
    <location>
        <position position="60"/>
    </location>
</feature>
<feature type="domain" description="HTH luxR-type" evidence="4">
    <location>
        <begin position="146"/>
        <end position="211"/>
    </location>
</feature>
<dbReference type="Pfam" id="PF00072">
    <property type="entry name" value="Response_reg"/>
    <property type="match status" value="1"/>
</dbReference>
<dbReference type="InterPro" id="IPR000792">
    <property type="entry name" value="Tscrpt_reg_LuxR_C"/>
</dbReference>
<evidence type="ECO:0000259" key="4">
    <source>
        <dbReference type="PROSITE" id="PS50043"/>
    </source>
</evidence>
<reference evidence="6 7" key="1">
    <citation type="submission" date="2019-08" db="EMBL/GenBank/DDBJ databases">
        <title>Genome of Phaeodactylibacter luteus.</title>
        <authorList>
            <person name="Bowman J.P."/>
        </authorList>
    </citation>
    <scope>NUCLEOTIDE SEQUENCE [LARGE SCALE GENOMIC DNA]</scope>
    <source>
        <strain evidence="6 7">KCTC 42180</strain>
    </source>
</reference>
<dbReference type="CDD" id="cd17535">
    <property type="entry name" value="REC_NarL-like"/>
    <property type="match status" value="1"/>
</dbReference>
<dbReference type="SMART" id="SM00448">
    <property type="entry name" value="REC"/>
    <property type="match status" value="1"/>
</dbReference>
<dbReference type="EMBL" id="VOOR01000074">
    <property type="protein sequence ID" value="TXB60597.1"/>
    <property type="molecule type" value="Genomic_DNA"/>
</dbReference>
<keyword evidence="2" id="KW-0238">DNA-binding</keyword>
<dbReference type="OrthoDB" id="9797341at2"/>
<evidence type="ECO:0000259" key="5">
    <source>
        <dbReference type="PROSITE" id="PS50110"/>
    </source>
</evidence>
<dbReference type="InterPro" id="IPR039420">
    <property type="entry name" value="WalR-like"/>
</dbReference>
<dbReference type="InterPro" id="IPR058245">
    <property type="entry name" value="NreC/VraR/RcsB-like_REC"/>
</dbReference>
<gene>
    <name evidence="6" type="ORF">FRY97_20335</name>
</gene>
<dbReference type="Gene3D" id="3.40.50.2300">
    <property type="match status" value="1"/>
</dbReference>
<dbReference type="Proteomes" id="UP000321580">
    <property type="component" value="Unassembled WGS sequence"/>
</dbReference>
<dbReference type="AlphaFoldDB" id="A0A5C6RGG9"/>
<dbReference type="SUPFAM" id="SSF46894">
    <property type="entry name" value="C-terminal effector domain of the bipartite response regulators"/>
    <property type="match status" value="1"/>
</dbReference>
<dbReference type="InterPro" id="IPR016032">
    <property type="entry name" value="Sig_transdc_resp-reg_C-effctor"/>
</dbReference>
<dbReference type="PRINTS" id="PR00038">
    <property type="entry name" value="HTHLUXR"/>
</dbReference>
<dbReference type="GO" id="GO:0000160">
    <property type="term" value="P:phosphorelay signal transduction system"/>
    <property type="evidence" value="ECO:0007669"/>
    <property type="project" value="InterPro"/>
</dbReference>
<dbReference type="GO" id="GO:0003677">
    <property type="term" value="F:DNA binding"/>
    <property type="evidence" value="ECO:0007669"/>
    <property type="project" value="UniProtKB-KW"/>
</dbReference>
<dbReference type="GO" id="GO:0006355">
    <property type="term" value="P:regulation of DNA-templated transcription"/>
    <property type="evidence" value="ECO:0007669"/>
    <property type="project" value="InterPro"/>
</dbReference>
<evidence type="ECO:0000256" key="3">
    <source>
        <dbReference type="PROSITE-ProRule" id="PRU00169"/>
    </source>
</evidence>
<name>A0A5C6RGG9_9BACT</name>
<evidence type="ECO:0000313" key="7">
    <source>
        <dbReference type="Proteomes" id="UP000321580"/>
    </source>
</evidence>
<dbReference type="PROSITE" id="PS50110">
    <property type="entry name" value="RESPONSE_REGULATORY"/>
    <property type="match status" value="1"/>
</dbReference>
<dbReference type="SUPFAM" id="SSF52172">
    <property type="entry name" value="CheY-like"/>
    <property type="match status" value="1"/>
</dbReference>
<feature type="domain" description="Response regulatory" evidence="5">
    <location>
        <begin position="5"/>
        <end position="125"/>
    </location>
</feature>
<proteinExistence type="predicted"/>
<dbReference type="Pfam" id="PF00196">
    <property type="entry name" value="GerE"/>
    <property type="match status" value="1"/>
</dbReference>
<evidence type="ECO:0000256" key="1">
    <source>
        <dbReference type="ARBA" id="ARBA00022553"/>
    </source>
</evidence>
<dbReference type="CDD" id="cd06170">
    <property type="entry name" value="LuxR_C_like"/>
    <property type="match status" value="1"/>
</dbReference>
<organism evidence="6 7">
    <name type="scientific">Phaeodactylibacter luteus</name>
    <dbReference type="NCBI Taxonomy" id="1564516"/>
    <lineage>
        <taxon>Bacteria</taxon>
        <taxon>Pseudomonadati</taxon>
        <taxon>Bacteroidota</taxon>
        <taxon>Saprospiria</taxon>
        <taxon>Saprospirales</taxon>
        <taxon>Haliscomenobacteraceae</taxon>
        <taxon>Phaeodactylibacter</taxon>
    </lineage>
</organism>
<dbReference type="InterPro" id="IPR011006">
    <property type="entry name" value="CheY-like_superfamily"/>
</dbReference>
<dbReference type="PANTHER" id="PTHR43214">
    <property type="entry name" value="TWO-COMPONENT RESPONSE REGULATOR"/>
    <property type="match status" value="1"/>
</dbReference>